<evidence type="ECO:0000256" key="2">
    <source>
        <dbReference type="SAM" id="Phobius"/>
    </source>
</evidence>
<keyword evidence="2" id="KW-0472">Membrane</keyword>
<dbReference type="EMBL" id="JAGMWT010000001">
    <property type="protein sequence ID" value="KAH7138764.1"/>
    <property type="molecule type" value="Genomic_DNA"/>
</dbReference>
<proteinExistence type="predicted"/>
<keyword evidence="4" id="KW-1185">Reference proteome</keyword>
<reference evidence="3" key="1">
    <citation type="journal article" date="2021" name="Nat. Commun.">
        <title>Genetic determinants of endophytism in the Arabidopsis root mycobiome.</title>
        <authorList>
            <person name="Mesny F."/>
            <person name="Miyauchi S."/>
            <person name="Thiergart T."/>
            <person name="Pickel B."/>
            <person name="Atanasova L."/>
            <person name="Karlsson M."/>
            <person name="Huettel B."/>
            <person name="Barry K.W."/>
            <person name="Haridas S."/>
            <person name="Chen C."/>
            <person name="Bauer D."/>
            <person name="Andreopoulos W."/>
            <person name="Pangilinan J."/>
            <person name="LaButti K."/>
            <person name="Riley R."/>
            <person name="Lipzen A."/>
            <person name="Clum A."/>
            <person name="Drula E."/>
            <person name="Henrissat B."/>
            <person name="Kohler A."/>
            <person name="Grigoriev I.V."/>
            <person name="Martin F.M."/>
            <person name="Hacquard S."/>
        </authorList>
    </citation>
    <scope>NUCLEOTIDE SEQUENCE</scope>
    <source>
        <strain evidence="3">MPI-CAGE-CH-0243</strain>
    </source>
</reference>
<dbReference type="Proteomes" id="UP000700596">
    <property type="component" value="Unassembled WGS sequence"/>
</dbReference>
<feature type="compositionally biased region" description="Polar residues" evidence="1">
    <location>
        <begin position="1"/>
        <end position="15"/>
    </location>
</feature>
<organism evidence="3 4">
    <name type="scientific">Dendryphion nanum</name>
    <dbReference type="NCBI Taxonomy" id="256645"/>
    <lineage>
        <taxon>Eukaryota</taxon>
        <taxon>Fungi</taxon>
        <taxon>Dikarya</taxon>
        <taxon>Ascomycota</taxon>
        <taxon>Pezizomycotina</taxon>
        <taxon>Dothideomycetes</taxon>
        <taxon>Pleosporomycetidae</taxon>
        <taxon>Pleosporales</taxon>
        <taxon>Torulaceae</taxon>
        <taxon>Dendryphion</taxon>
    </lineage>
</organism>
<feature type="region of interest" description="Disordered" evidence="1">
    <location>
        <begin position="1"/>
        <end position="25"/>
    </location>
</feature>
<evidence type="ECO:0000313" key="3">
    <source>
        <dbReference type="EMBL" id="KAH7138764.1"/>
    </source>
</evidence>
<evidence type="ECO:0000256" key="1">
    <source>
        <dbReference type="SAM" id="MobiDB-lite"/>
    </source>
</evidence>
<protein>
    <submittedName>
        <fullName evidence="3">Uncharacterized protein</fullName>
    </submittedName>
</protein>
<feature type="transmembrane region" description="Helical" evidence="2">
    <location>
        <begin position="399"/>
        <end position="424"/>
    </location>
</feature>
<sequence length="500" mass="56721">MTMANISENSVITSSEKPKVKTGSESGVKRAAASVAYYCFETSVKQIHRGRGKILSPLESYIGGKWRIDDASTRGSNPPWKDLHSESEAERFIRTTPVRNDMINFAQNRFRILVVQYSDVKQLYEQKVLLKAAKNAHWISNVFETFIANHTVGSAVRESNNGLSFMIQTPHDDILPFFSLSLASHHGYGYENAPDWTALVFLGPSSPEHKLDIKVLSDLLDHEVYPSDYSPSLSPDLMILPVILMRYQVNEIATGVAAMRKGILKVDKDLLNSKIYKMKEMRRVKARLFDLRRTQGSLHQRYLFAKELASNLEQTFEILRMKVTNEPGEPFIEYSESLIEAVQAHSFILGTLKHEVTTASPRIEAQQIMLDGQTNIMIANNSYLAAEEARRDSASMKTVAVVTLVFLPGTFVAAIFSMSMFRWIPEDNNSGSDSGGSSNTGPQDNKDSSRIVSKWFWLYWAVTVPLTLIILISWVIWYKWMDRRYRAARERELEVDQGLE</sequence>
<dbReference type="Gene3D" id="1.20.58.340">
    <property type="entry name" value="Magnesium transport protein CorA, transmembrane region"/>
    <property type="match status" value="1"/>
</dbReference>
<gene>
    <name evidence="3" type="ORF">B0J11DRAFT_23582</name>
</gene>
<keyword evidence="2" id="KW-1133">Transmembrane helix</keyword>
<dbReference type="OrthoDB" id="2830640at2759"/>
<name>A0A9P9EKH7_9PLEO</name>
<keyword evidence="2" id="KW-0812">Transmembrane</keyword>
<accession>A0A9P9EKH7</accession>
<feature type="transmembrane region" description="Helical" evidence="2">
    <location>
        <begin position="457"/>
        <end position="477"/>
    </location>
</feature>
<comment type="caution">
    <text evidence="3">The sequence shown here is derived from an EMBL/GenBank/DDBJ whole genome shotgun (WGS) entry which is preliminary data.</text>
</comment>
<dbReference type="AlphaFoldDB" id="A0A9P9EKH7"/>
<evidence type="ECO:0000313" key="4">
    <source>
        <dbReference type="Proteomes" id="UP000700596"/>
    </source>
</evidence>